<name>A0A0C3K0E3_PISTI</name>
<reference evidence="3" key="2">
    <citation type="submission" date="2015-01" db="EMBL/GenBank/DDBJ databases">
        <title>Evolutionary Origins and Diversification of the Mycorrhizal Mutualists.</title>
        <authorList>
            <consortium name="DOE Joint Genome Institute"/>
            <consortium name="Mycorrhizal Genomics Consortium"/>
            <person name="Kohler A."/>
            <person name="Kuo A."/>
            <person name="Nagy L.G."/>
            <person name="Floudas D."/>
            <person name="Copeland A."/>
            <person name="Barry K.W."/>
            <person name="Cichocki N."/>
            <person name="Veneault-Fourrey C."/>
            <person name="LaButti K."/>
            <person name="Lindquist E.A."/>
            <person name="Lipzen A."/>
            <person name="Lundell T."/>
            <person name="Morin E."/>
            <person name="Murat C."/>
            <person name="Riley R."/>
            <person name="Ohm R."/>
            <person name="Sun H."/>
            <person name="Tunlid A."/>
            <person name="Henrissat B."/>
            <person name="Grigoriev I.V."/>
            <person name="Hibbett D.S."/>
            <person name="Martin F."/>
        </authorList>
    </citation>
    <scope>NUCLEOTIDE SEQUENCE [LARGE SCALE GENOMIC DNA]</scope>
    <source>
        <strain evidence="3">Marx 270</strain>
    </source>
</reference>
<evidence type="ECO:0000313" key="3">
    <source>
        <dbReference type="Proteomes" id="UP000054217"/>
    </source>
</evidence>
<evidence type="ECO:0000313" key="2">
    <source>
        <dbReference type="EMBL" id="KIO14838.1"/>
    </source>
</evidence>
<dbReference type="HOGENOM" id="CLU_2251145_0_0_1"/>
<sequence length="104" mass="12164">MAHPLSTESMRPSRIKSTAGLARRNFSSMSRQQESASVRPTRPHFQQRRPSVWRCRDCLYRPNVVLVSTSRPDMGNTTHSIVKEELSRWTDEEDRLRSTRFDLC</sequence>
<reference evidence="2 3" key="1">
    <citation type="submission" date="2014-04" db="EMBL/GenBank/DDBJ databases">
        <authorList>
            <consortium name="DOE Joint Genome Institute"/>
            <person name="Kuo A."/>
            <person name="Kohler A."/>
            <person name="Costa M.D."/>
            <person name="Nagy L.G."/>
            <person name="Floudas D."/>
            <person name="Copeland A."/>
            <person name="Barry K.W."/>
            <person name="Cichocki N."/>
            <person name="Veneault-Fourrey C."/>
            <person name="LaButti K."/>
            <person name="Lindquist E.A."/>
            <person name="Lipzen A."/>
            <person name="Lundell T."/>
            <person name="Morin E."/>
            <person name="Murat C."/>
            <person name="Sun H."/>
            <person name="Tunlid A."/>
            <person name="Henrissat B."/>
            <person name="Grigoriev I.V."/>
            <person name="Hibbett D.S."/>
            <person name="Martin F."/>
            <person name="Nordberg H.P."/>
            <person name="Cantor M.N."/>
            <person name="Hua S.X."/>
        </authorList>
    </citation>
    <scope>NUCLEOTIDE SEQUENCE [LARGE SCALE GENOMIC DNA]</scope>
    <source>
        <strain evidence="2 3">Marx 270</strain>
    </source>
</reference>
<dbReference type="EMBL" id="KN831944">
    <property type="protein sequence ID" value="KIO14838.1"/>
    <property type="molecule type" value="Genomic_DNA"/>
</dbReference>
<organism evidence="2 3">
    <name type="scientific">Pisolithus tinctorius Marx 270</name>
    <dbReference type="NCBI Taxonomy" id="870435"/>
    <lineage>
        <taxon>Eukaryota</taxon>
        <taxon>Fungi</taxon>
        <taxon>Dikarya</taxon>
        <taxon>Basidiomycota</taxon>
        <taxon>Agaricomycotina</taxon>
        <taxon>Agaricomycetes</taxon>
        <taxon>Agaricomycetidae</taxon>
        <taxon>Boletales</taxon>
        <taxon>Sclerodermatineae</taxon>
        <taxon>Pisolithaceae</taxon>
        <taxon>Pisolithus</taxon>
    </lineage>
</organism>
<keyword evidence="3" id="KW-1185">Reference proteome</keyword>
<feature type="compositionally biased region" description="Polar residues" evidence="1">
    <location>
        <begin position="1"/>
        <end position="10"/>
    </location>
</feature>
<feature type="compositionally biased region" description="Polar residues" evidence="1">
    <location>
        <begin position="25"/>
        <end position="38"/>
    </location>
</feature>
<accession>A0A0C3K0E3</accession>
<evidence type="ECO:0000256" key="1">
    <source>
        <dbReference type="SAM" id="MobiDB-lite"/>
    </source>
</evidence>
<gene>
    <name evidence="2" type="ORF">M404DRAFT_189202</name>
</gene>
<dbReference type="AlphaFoldDB" id="A0A0C3K0E3"/>
<feature type="region of interest" description="Disordered" evidence="1">
    <location>
        <begin position="1"/>
        <end position="49"/>
    </location>
</feature>
<protein>
    <submittedName>
        <fullName evidence="2">Uncharacterized protein</fullName>
    </submittedName>
</protein>
<proteinExistence type="predicted"/>
<dbReference type="InParanoid" id="A0A0C3K0E3"/>
<dbReference type="Proteomes" id="UP000054217">
    <property type="component" value="Unassembled WGS sequence"/>
</dbReference>